<dbReference type="OMA" id="PNIWDCE"/>
<dbReference type="AlphaFoldDB" id="A0A0D3B6Z7"/>
<reference evidence="2 3" key="1">
    <citation type="journal article" date="2014" name="Genome Biol.">
        <title>Transcriptome and methylome profiling reveals relics of genome dominance in the mesopolyploid Brassica oleracea.</title>
        <authorList>
            <person name="Parkin I.A."/>
            <person name="Koh C."/>
            <person name="Tang H."/>
            <person name="Robinson S.J."/>
            <person name="Kagale S."/>
            <person name="Clarke W.E."/>
            <person name="Town C.D."/>
            <person name="Nixon J."/>
            <person name="Krishnakumar V."/>
            <person name="Bidwell S.L."/>
            <person name="Denoeud F."/>
            <person name="Belcram H."/>
            <person name="Links M.G."/>
            <person name="Just J."/>
            <person name="Clarke C."/>
            <person name="Bender T."/>
            <person name="Huebert T."/>
            <person name="Mason A.S."/>
            <person name="Pires J.C."/>
            <person name="Barker G."/>
            <person name="Moore J."/>
            <person name="Walley P.G."/>
            <person name="Manoli S."/>
            <person name="Batley J."/>
            <person name="Edwards D."/>
            <person name="Nelson M.N."/>
            <person name="Wang X."/>
            <person name="Paterson A.H."/>
            <person name="King G."/>
            <person name="Bancroft I."/>
            <person name="Chalhoub B."/>
            <person name="Sharpe A.G."/>
        </authorList>
    </citation>
    <scope>NUCLEOTIDE SEQUENCE</scope>
    <source>
        <strain evidence="2 3">cv. TO1000</strain>
    </source>
</reference>
<sequence>MLFSLSVMANARLHGNYNSQDTVFQETISDGCDHRVWDCESPLYDSYELVSFAHIIERKLLPFSPLTRPSSVSLRALMDKDKDDYSSVSETTTRCVQRRKKRWNRTKKNDETKEDIKKKKRKISSCILWCKSSYKNLFL</sequence>
<evidence type="ECO:0000313" key="3">
    <source>
        <dbReference type="Proteomes" id="UP000032141"/>
    </source>
</evidence>
<evidence type="ECO:0000313" key="2">
    <source>
        <dbReference type="EnsemblPlants" id="Bo3g039210.1"/>
    </source>
</evidence>
<organism evidence="2 3">
    <name type="scientific">Brassica oleracea var. oleracea</name>
    <dbReference type="NCBI Taxonomy" id="109376"/>
    <lineage>
        <taxon>Eukaryota</taxon>
        <taxon>Viridiplantae</taxon>
        <taxon>Streptophyta</taxon>
        <taxon>Embryophyta</taxon>
        <taxon>Tracheophyta</taxon>
        <taxon>Spermatophyta</taxon>
        <taxon>Magnoliopsida</taxon>
        <taxon>eudicotyledons</taxon>
        <taxon>Gunneridae</taxon>
        <taxon>Pentapetalae</taxon>
        <taxon>rosids</taxon>
        <taxon>malvids</taxon>
        <taxon>Brassicales</taxon>
        <taxon>Brassicaceae</taxon>
        <taxon>Brassiceae</taxon>
        <taxon>Brassica</taxon>
    </lineage>
</organism>
<feature type="region of interest" description="Disordered" evidence="1">
    <location>
        <begin position="89"/>
        <end position="114"/>
    </location>
</feature>
<protein>
    <submittedName>
        <fullName evidence="2">Uncharacterized protein</fullName>
    </submittedName>
</protein>
<dbReference type="Proteomes" id="UP000032141">
    <property type="component" value="Chromosome C3"/>
</dbReference>
<keyword evidence="3" id="KW-1185">Reference proteome</keyword>
<dbReference type="EnsemblPlants" id="Bo3g039210.1">
    <property type="protein sequence ID" value="Bo3g039210.1"/>
    <property type="gene ID" value="Bo3g039210"/>
</dbReference>
<feature type="compositionally biased region" description="Basic residues" evidence="1">
    <location>
        <begin position="96"/>
        <end position="106"/>
    </location>
</feature>
<dbReference type="Gramene" id="Bo3g039210.1">
    <property type="protein sequence ID" value="Bo3g039210.1"/>
    <property type="gene ID" value="Bo3g039210"/>
</dbReference>
<evidence type="ECO:0000256" key="1">
    <source>
        <dbReference type="SAM" id="MobiDB-lite"/>
    </source>
</evidence>
<dbReference type="PANTHER" id="PTHR33978">
    <property type="entry name" value="SERINE/THREONINE-KINASE"/>
    <property type="match status" value="1"/>
</dbReference>
<accession>A0A0D3B6Z7</accession>
<proteinExistence type="predicted"/>
<dbReference type="HOGENOM" id="CLU_2018355_0_0_1"/>
<name>A0A0D3B6Z7_BRAOL</name>
<dbReference type="PANTHER" id="PTHR33978:SF30">
    <property type="entry name" value="EXPRESSED PROTEIN"/>
    <property type="match status" value="1"/>
</dbReference>
<reference evidence="2" key="2">
    <citation type="submission" date="2015-03" db="UniProtKB">
        <authorList>
            <consortium name="EnsemblPlants"/>
        </authorList>
    </citation>
    <scope>IDENTIFICATION</scope>
</reference>